<evidence type="ECO:0000256" key="1">
    <source>
        <dbReference type="SAM" id="MobiDB-lite"/>
    </source>
</evidence>
<protein>
    <submittedName>
        <fullName evidence="3">Uncharacterized protein</fullName>
    </submittedName>
</protein>
<name>A0AA38S0H0_9PEZI</name>
<feature type="region of interest" description="Disordered" evidence="1">
    <location>
        <begin position="1"/>
        <end position="31"/>
    </location>
</feature>
<evidence type="ECO:0000256" key="2">
    <source>
        <dbReference type="SAM" id="Phobius"/>
    </source>
</evidence>
<comment type="caution">
    <text evidence="3">The sequence shown here is derived from an EMBL/GenBank/DDBJ whole genome shotgun (WGS) entry which is preliminary data.</text>
</comment>
<dbReference type="Proteomes" id="UP001174691">
    <property type="component" value="Unassembled WGS sequence"/>
</dbReference>
<evidence type="ECO:0000313" key="4">
    <source>
        <dbReference type="Proteomes" id="UP001174691"/>
    </source>
</evidence>
<dbReference type="AlphaFoldDB" id="A0AA38S0H0"/>
<keyword evidence="2" id="KW-0812">Transmembrane</keyword>
<reference evidence="3" key="1">
    <citation type="submission" date="2022-07" db="EMBL/GenBank/DDBJ databases">
        <title>Fungi with potential for degradation of polypropylene.</title>
        <authorList>
            <person name="Gostincar C."/>
        </authorList>
    </citation>
    <scope>NUCLEOTIDE SEQUENCE</scope>
    <source>
        <strain evidence="3">EXF-13287</strain>
    </source>
</reference>
<keyword evidence="2" id="KW-0472">Membrane</keyword>
<sequence length="94" mass="10751">MPKLSVPKPPDPRPSKAHPEHRARRKELEKKHGGYEWVPYLGLALTGLVLAFNVEKDVEKCERRKGERREGEREGKEDGGDGRRRRRGGESPRG</sequence>
<feature type="region of interest" description="Disordered" evidence="1">
    <location>
        <begin position="59"/>
        <end position="94"/>
    </location>
</feature>
<dbReference type="EMBL" id="JANBVN010000014">
    <property type="protein sequence ID" value="KAJ9162163.1"/>
    <property type="molecule type" value="Genomic_DNA"/>
</dbReference>
<feature type="transmembrane region" description="Helical" evidence="2">
    <location>
        <begin position="37"/>
        <end position="54"/>
    </location>
</feature>
<organism evidence="3 4">
    <name type="scientific">Coniochaeta hoffmannii</name>
    <dbReference type="NCBI Taxonomy" id="91930"/>
    <lineage>
        <taxon>Eukaryota</taxon>
        <taxon>Fungi</taxon>
        <taxon>Dikarya</taxon>
        <taxon>Ascomycota</taxon>
        <taxon>Pezizomycotina</taxon>
        <taxon>Sordariomycetes</taxon>
        <taxon>Sordariomycetidae</taxon>
        <taxon>Coniochaetales</taxon>
        <taxon>Coniochaetaceae</taxon>
        <taxon>Coniochaeta</taxon>
    </lineage>
</organism>
<feature type="non-terminal residue" evidence="3">
    <location>
        <position position="94"/>
    </location>
</feature>
<evidence type="ECO:0000313" key="3">
    <source>
        <dbReference type="EMBL" id="KAJ9162163.1"/>
    </source>
</evidence>
<proteinExistence type="predicted"/>
<keyword evidence="4" id="KW-1185">Reference proteome</keyword>
<feature type="compositionally biased region" description="Basic and acidic residues" evidence="1">
    <location>
        <begin position="10"/>
        <end position="31"/>
    </location>
</feature>
<gene>
    <name evidence="3" type="ORF">NKR19_g1479</name>
</gene>
<keyword evidence="2" id="KW-1133">Transmembrane helix</keyword>
<accession>A0AA38S0H0</accession>